<accession>A0A1G9SYA9</accession>
<organism evidence="1 2">
    <name type="scientific">Geodermatophilus siccatus</name>
    <dbReference type="NCBI Taxonomy" id="1137991"/>
    <lineage>
        <taxon>Bacteria</taxon>
        <taxon>Bacillati</taxon>
        <taxon>Actinomycetota</taxon>
        <taxon>Actinomycetes</taxon>
        <taxon>Geodermatophilales</taxon>
        <taxon>Geodermatophilaceae</taxon>
        <taxon>Geodermatophilus</taxon>
    </lineage>
</organism>
<gene>
    <name evidence="1" type="ORF">SAMN05660642_02420</name>
</gene>
<proteinExistence type="predicted"/>
<keyword evidence="2" id="KW-1185">Reference proteome</keyword>
<dbReference type="Proteomes" id="UP000198680">
    <property type="component" value="Unassembled WGS sequence"/>
</dbReference>
<evidence type="ECO:0000313" key="2">
    <source>
        <dbReference type="Proteomes" id="UP000198680"/>
    </source>
</evidence>
<name>A0A1G9SYA9_9ACTN</name>
<evidence type="ECO:0000313" key="1">
    <source>
        <dbReference type="EMBL" id="SDM40419.1"/>
    </source>
</evidence>
<dbReference type="EMBL" id="FNHE01000005">
    <property type="protein sequence ID" value="SDM40419.1"/>
    <property type="molecule type" value="Genomic_DNA"/>
</dbReference>
<sequence length="145" mass="14788">MKLEPRAADLDLADFETALLRAAVGDYSAEAAVLLLANAGHWLPQLQAAGLVCLLDDVDGEGLWAQVAWPEVDAALRAGTIGGNGSQLRLLRAAASLADGQPVDLSDLAAGLDRAALALLLAAVAHAGGSHGDDQPPLAAWPVRA</sequence>
<dbReference type="OrthoDB" id="3532716at2"/>
<dbReference type="RefSeq" id="WP_091218255.1">
    <property type="nucleotide sequence ID" value="NZ_FNHE01000005.1"/>
</dbReference>
<reference evidence="2" key="1">
    <citation type="submission" date="2016-10" db="EMBL/GenBank/DDBJ databases">
        <authorList>
            <person name="Varghese N."/>
            <person name="Submissions S."/>
        </authorList>
    </citation>
    <scope>NUCLEOTIDE SEQUENCE [LARGE SCALE GENOMIC DNA]</scope>
    <source>
        <strain evidence="2">DSM 45419</strain>
    </source>
</reference>
<protein>
    <submittedName>
        <fullName evidence="1">Uncharacterized protein</fullName>
    </submittedName>
</protein>
<dbReference type="AlphaFoldDB" id="A0A1G9SYA9"/>
<dbReference type="STRING" id="1137991.SAMN05660642_02420"/>